<feature type="signal peptide" evidence="1">
    <location>
        <begin position="1"/>
        <end position="21"/>
    </location>
</feature>
<keyword evidence="1" id="KW-0732">Signal</keyword>
<dbReference type="KEGG" id="scac:106094813"/>
<reference evidence="2" key="1">
    <citation type="submission" date="2020-05" db="UniProtKB">
        <authorList>
            <consortium name="EnsemblMetazoa"/>
        </authorList>
    </citation>
    <scope>IDENTIFICATION</scope>
    <source>
        <strain evidence="2">USDA</strain>
    </source>
</reference>
<dbReference type="InterPro" id="IPR010512">
    <property type="entry name" value="DUF1091"/>
</dbReference>
<sequence>MLLHWIFLLLSTWDLFLQTQAKRRFYLELYNASCNEFTLPVLTFECNLIKVARSQYAISASAIFDRELPRSVELGIILYTKHKSGEKSRRLTNLKINFCDLISHVNLIPMIKEYVVYFYRTSNWPIACPILGNHMYNITNLTVSEEDIPAYRQFSQFNFSLTLTNKGKQFSTFKLIGALVPRT</sequence>
<evidence type="ECO:0000256" key="1">
    <source>
        <dbReference type="SAM" id="SignalP"/>
    </source>
</evidence>
<dbReference type="PANTHER" id="PTHR20898">
    <property type="entry name" value="DAEDALUS ON 3-RELATED-RELATED"/>
    <property type="match status" value="1"/>
</dbReference>
<keyword evidence="3" id="KW-1185">Reference proteome</keyword>
<dbReference type="PANTHER" id="PTHR20898:SF0">
    <property type="entry name" value="DAEDALUS ON 3-RELATED"/>
    <property type="match status" value="1"/>
</dbReference>
<evidence type="ECO:0000313" key="3">
    <source>
        <dbReference type="Proteomes" id="UP000095300"/>
    </source>
</evidence>
<organism evidence="2 3">
    <name type="scientific">Stomoxys calcitrans</name>
    <name type="common">Stable fly</name>
    <name type="synonym">Conops calcitrans</name>
    <dbReference type="NCBI Taxonomy" id="35570"/>
    <lineage>
        <taxon>Eukaryota</taxon>
        <taxon>Metazoa</taxon>
        <taxon>Ecdysozoa</taxon>
        <taxon>Arthropoda</taxon>
        <taxon>Hexapoda</taxon>
        <taxon>Insecta</taxon>
        <taxon>Pterygota</taxon>
        <taxon>Neoptera</taxon>
        <taxon>Endopterygota</taxon>
        <taxon>Diptera</taxon>
        <taxon>Brachycera</taxon>
        <taxon>Muscomorpha</taxon>
        <taxon>Muscoidea</taxon>
        <taxon>Muscidae</taxon>
        <taxon>Stomoxys</taxon>
    </lineage>
</organism>
<name>A0A1I8Q8R1_STOCA</name>
<dbReference type="Pfam" id="PF06477">
    <property type="entry name" value="DUF1091"/>
    <property type="match status" value="1"/>
</dbReference>
<evidence type="ECO:0000313" key="2">
    <source>
        <dbReference type="EnsemblMetazoa" id="SCAU014901-PA"/>
    </source>
</evidence>
<gene>
    <name evidence="2" type="primary">106094813</name>
</gene>
<dbReference type="AlphaFoldDB" id="A0A1I8Q8R1"/>
<protein>
    <submittedName>
        <fullName evidence="2">Uncharacterized protein</fullName>
    </submittedName>
</protein>
<proteinExistence type="predicted"/>
<accession>A0A1I8Q8R1</accession>
<dbReference type="VEuPathDB" id="VectorBase:SCAU014901"/>
<dbReference type="SMART" id="SM00697">
    <property type="entry name" value="DM8"/>
    <property type="match status" value="1"/>
</dbReference>
<dbReference type="Proteomes" id="UP000095300">
    <property type="component" value="Unassembled WGS sequence"/>
</dbReference>
<dbReference type="EnsemblMetazoa" id="SCAU014901-RA">
    <property type="protein sequence ID" value="SCAU014901-PA"/>
    <property type="gene ID" value="SCAU014901"/>
</dbReference>
<feature type="chain" id="PRO_5009327968" evidence="1">
    <location>
        <begin position="22"/>
        <end position="183"/>
    </location>
</feature>
<dbReference type="OrthoDB" id="7837946at2759"/>